<comment type="caution">
    <text evidence="2">The sequence shown here is derived from an EMBL/GenBank/DDBJ whole genome shotgun (WGS) entry which is preliminary data.</text>
</comment>
<gene>
    <name evidence="2" type="ORF">LWI28_019798</name>
</gene>
<feature type="compositionally biased region" description="Basic residues" evidence="1">
    <location>
        <begin position="60"/>
        <end position="70"/>
    </location>
</feature>
<reference evidence="2" key="1">
    <citation type="journal article" date="2022" name="Plant J.">
        <title>Strategies of tolerance reflected in two North American maple genomes.</title>
        <authorList>
            <person name="McEvoy S.L."/>
            <person name="Sezen U.U."/>
            <person name="Trouern-Trend A."/>
            <person name="McMahon S.M."/>
            <person name="Schaberg P.G."/>
            <person name="Yang J."/>
            <person name="Wegrzyn J.L."/>
            <person name="Swenson N.G."/>
        </authorList>
    </citation>
    <scope>NUCLEOTIDE SEQUENCE</scope>
    <source>
        <strain evidence="2">91603</strain>
    </source>
</reference>
<proteinExistence type="predicted"/>
<feature type="region of interest" description="Disordered" evidence="1">
    <location>
        <begin position="100"/>
        <end position="182"/>
    </location>
</feature>
<dbReference type="EMBL" id="JAJSOW010000105">
    <property type="protein sequence ID" value="KAI9165750.1"/>
    <property type="molecule type" value="Genomic_DNA"/>
</dbReference>
<sequence length="182" mass="19983">MHVMACITKKRDNVEDYIDDYLKKPAYLRTYCNNFPVIPDENLWLNGNFKTVLPPIRKRGVGMPKLSRKKGSNEPNKVQRSVGFRCGTCKEVAHNYRTCKNKSHPKVGSSSTTDAAGNATATGAARNDITTGAAENGTTTTAASPRIPGTVTRVLWFPSRHERTSTQPLTQGAPQPSQHSQP</sequence>
<keyword evidence="3" id="KW-1185">Reference proteome</keyword>
<name>A0AAD5NL67_ACENE</name>
<feature type="compositionally biased region" description="Polar residues" evidence="1">
    <location>
        <begin position="165"/>
        <end position="182"/>
    </location>
</feature>
<feature type="compositionally biased region" description="Low complexity" evidence="1">
    <location>
        <begin position="108"/>
        <end position="143"/>
    </location>
</feature>
<dbReference type="Proteomes" id="UP001064489">
    <property type="component" value="Chromosome 10"/>
</dbReference>
<feature type="region of interest" description="Disordered" evidence="1">
    <location>
        <begin position="60"/>
        <end position="79"/>
    </location>
</feature>
<reference evidence="2" key="2">
    <citation type="submission" date="2023-02" db="EMBL/GenBank/DDBJ databases">
        <authorList>
            <person name="Swenson N.G."/>
            <person name="Wegrzyn J.L."/>
            <person name="Mcevoy S.L."/>
        </authorList>
    </citation>
    <scope>NUCLEOTIDE SEQUENCE</scope>
    <source>
        <strain evidence="2">91603</strain>
        <tissue evidence="2">Leaf</tissue>
    </source>
</reference>
<evidence type="ECO:0000256" key="1">
    <source>
        <dbReference type="SAM" id="MobiDB-lite"/>
    </source>
</evidence>
<evidence type="ECO:0000313" key="2">
    <source>
        <dbReference type="EMBL" id="KAI9165750.1"/>
    </source>
</evidence>
<dbReference type="AlphaFoldDB" id="A0AAD5NL67"/>
<accession>A0AAD5NL67</accession>
<evidence type="ECO:0000313" key="3">
    <source>
        <dbReference type="Proteomes" id="UP001064489"/>
    </source>
</evidence>
<organism evidence="2 3">
    <name type="scientific">Acer negundo</name>
    <name type="common">Box elder</name>
    <dbReference type="NCBI Taxonomy" id="4023"/>
    <lineage>
        <taxon>Eukaryota</taxon>
        <taxon>Viridiplantae</taxon>
        <taxon>Streptophyta</taxon>
        <taxon>Embryophyta</taxon>
        <taxon>Tracheophyta</taxon>
        <taxon>Spermatophyta</taxon>
        <taxon>Magnoliopsida</taxon>
        <taxon>eudicotyledons</taxon>
        <taxon>Gunneridae</taxon>
        <taxon>Pentapetalae</taxon>
        <taxon>rosids</taxon>
        <taxon>malvids</taxon>
        <taxon>Sapindales</taxon>
        <taxon>Sapindaceae</taxon>
        <taxon>Hippocastanoideae</taxon>
        <taxon>Acereae</taxon>
        <taxon>Acer</taxon>
    </lineage>
</organism>
<protein>
    <submittedName>
        <fullName evidence="2">Uncharacterized protein</fullName>
    </submittedName>
</protein>